<accession>A0ABR3QAM7</accession>
<reference evidence="1 2" key="1">
    <citation type="submission" date="2023-08" db="EMBL/GenBank/DDBJ databases">
        <title>Annotated Genome Sequence of Vanrija albida AlHP1.</title>
        <authorList>
            <person name="Herzog R."/>
        </authorList>
    </citation>
    <scope>NUCLEOTIDE SEQUENCE [LARGE SCALE GENOMIC DNA]</scope>
    <source>
        <strain evidence="1 2">AlHP1</strain>
    </source>
</reference>
<name>A0ABR3QAM7_9TREE</name>
<protein>
    <recommendedName>
        <fullName evidence="3">BTB domain-containing protein</fullName>
    </recommendedName>
</protein>
<gene>
    <name evidence="1" type="ORF">Q8F55_002743</name>
</gene>
<dbReference type="EMBL" id="JBBXJM010000002">
    <property type="protein sequence ID" value="KAL1411776.1"/>
    <property type="molecule type" value="Genomic_DNA"/>
</dbReference>
<keyword evidence="2" id="KW-1185">Reference proteome</keyword>
<dbReference type="GeneID" id="95983786"/>
<organism evidence="1 2">
    <name type="scientific">Vanrija albida</name>
    <dbReference type="NCBI Taxonomy" id="181172"/>
    <lineage>
        <taxon>Eukaryota</taxon>
        <taxon>Fungi</taxon>
        <taxon>Dikarya</taxon>
        <taxon>Basidiomycota</taxon>
        <taxon>Agaricomycotina</taxon>
        <taxon>Tremellomycetes</taxon>
        <taxon>Trichosporonales</taxon>
        <taxon>Trichosporonaceae</taxon>
        <taxon>Vanrija</taxon>
    </lineage>
</organism>
<proteinExistence type="predicted"/>
<dbReference type="RefSeq" id="XP_069211720.1">
    <property type="nucleotide sequence ID" value="XM_069351334.1"/>
</dbReference>
<evidence type="ECO:0000313" key="1">
    <source>
        <dbReference type="EMBL" id="KAL1411776.1"/>
    </source>
</evidence>
<evidence type="ECO:0008006" key="3">
    <source>
        <dbReference type="Google" id="ProtNLM"/>
    </source>
</evidence>
<comment type="caution">
    <text evidence="1">The sequence shown here is derived from an EMBL/GenBank/DDBJ whole genome shotgun (WGS) entry which is preliminary data.</text>
</comment>
<evidence type="ECO:0000313" key="2">
    <source>
        <dbReference type="Proteomes" id="UP001565368"/>
    </source>
</evidence>
<sequence length="215" mass="23999">MASTMWSYGNFTILSADGIPFKVEDYHLRSASTVFRDMFATGSGPGQIELTDLDIESSHTVHCALDFLINGTFHGDEVKCLVSTALFFKKYDCSAAIKNFIARIGHEKFVPRVKLFIVTAALDDEKACAGALDHPVPQWDGPCSTALVNETAKPASVYLDGSQLDTSTWSLEWVTATPHEYRWALDRGWKLARARNKFLKFEFQNQLKVAKAAKR</sequence>
<dbReference type="Proteomes" id="UP001565368">
    <property type="component" value="Unassembled WGS sequence"/>
</dbReference>